<dbReference type="Proteomes" id="UP001342314">
    <property type="component" value="Unassembled WGS sequence"/>
</dbReference>
<dbReference type="AlphaFoldDB" id="A0AAV5GF11"/>
<name>A0AAV5GF11_9BASI</name>
<keyword evidence="1" id="KW-0175">Coiled coil</keyword>
<feature type="region of interest" description="Disordered" evidence="2">
    <location>
        <begin position="108"/>
        <end position="127"/>
    </location>
</feature>
<organism evidence="3 4">
    <name type="scientific">Rhodotorula paludigena</name>
    <dbReference type="NCBI Taxonomy" id="86838"/>
    <lineage>
        <taxon>Eukaryota</taxon>
        <taxon>Fungi</taxon>
        <taxon>Dikarya</taxon>
        <taxon>Basidiomycota</taxon>
        <taxon>Pucciniomycotina</taxon>
        <taxon>Microbotryomycetes</taxon>
        <taxon>Sporidiobolales</taxon>
        <taxon>Sporidiobolaceae</taxon>
        <taxon>Rhodotorula</taxon>
    </lineage>
</organism>
<evidence type="ECO:0000313" key="3">
    <source>
        <dbReference type="EMBL" id="GJN87942.1"/>
    </source>
</evidence>
<evidence type="ECO:0008006" key="5">
    <source>
        <dbReference type="Google" id="ProtNLM"/>
    </source>
</evidence>
<accession>A0AAV5GF11</accession>
<evidence type="ECO:0000256" key="2">
    <source>
        <dbReference type="SAM" id="MobiDB-lite"/>
    </source>
</evidence>
<evidence type="ECO:0000256" key="1">
    <source>
        <dbReference type="SAM" id="Coils"/>
    </source>
</evidence>
<feature type="coiled-coil region" evidence="1">
    <location>
        <begin position="79"/>
        <end position="106"/>
    </location>
</feature>
<keyword evidence="4" id="KW-1185">Reference proteome</keyword>
<protein>
    <recommendedName>
        <fullName evidence="5">Mediator of RNA polymerase II transcription subunit 9</fullName>
    </recommendedName>
</protein>
<proteinExistence type="predicted"/>
<dbReference type="EMBL" id="BQKY01000002">
    <property type="protein sequence ID" value="GJN87942.1"/>
    <property type="molecule type" value="Genomic_DNA"/>
</dbReference>
<comment type="caution">
    <text evidence="3">The sequence shown here is derived from an EMBL/GenBank/DDBJ whole genome shotgun (WGS) entry which is preliminary data.</text>
</comment>
<gene>
    <name evidence="3" type="ORF">Rhopal_000897-T1</name>
</gene>
<sequence>MQSTQPSFDAPLASTLFPDIVRLTASAAAPPAAADSGTAQNDVSRTIKLDLSKQAAQLHSNLAALSTQAAALPAGNLSLEDQDWLIAQLEKEVERKRQELAKMAQLTTAAQNGAAPAEPHAQPMDTA</sequence>
<reference evidence="3 4" key="1">
    <citation type="submission" date="2021-12" db="EMBL/GenBank/DDBJ databases">
        <title>High titer production of polyol ester of fatty acids by Rhodotorula paludigena BS15 towards product separation-free biomass refinery.</title>
        <authorList>
            <person name="Mano J."/>
            <person name="Ono H."/>
            <person name="Tanaka T."/>
            <person name="Naito K."/>
            <person name="Sushida H."/>
            <person name="Ike M."/>
            <person name="Tokuyasu K."/>
            <person name="Kitaoka M."/>
        </authorList>
    </citation>
    <scope>NUCLEOTIDE SEQUENCE [LARGE SCALE GENOMIC DNA]</scope>
    <source>
        <strain evidence="3 4">BS15</strain>
    </source>
</reference>
<evidence type="ECO:0000313" key="4">
    <source>
        <dbReference type="Proteomes" id="UP001342314"/>
    </source>
</evidence>